<protein>
    <submittedName>
        <fullName evidence="1">Uncharacterized protein</fullName>
    </submittedName>
</protein>
<dbReference type="EMBL" id="JARK01001608">
    <property type="protein sequence ID" value="EYB86874.1"/>
    <property type="molecule type" value="Genomic_DNA"/>
</dbReference>
<organism evidence="1 2">
    <name type="scientific">Ancylostoma ceylanicum</name>
    <dbReference type="NCBI Taxonomy" id="53326"/>
    <lineage>
        <taxon>Eukaryota</taxon>
        <taxon>Metazoa</taxon>
        <taxon>Ecdysozoa</taxon>
        <taxon>Nematoda</taxon>
        <taxon>Chromadorea</taxon>
        <taxon>Rhabditida</taxon>
        <taxon>Rhabditina</taxon>
        <taxon>Rhabditomorpha</taxon>
        <taxon>Strongyloidea</taxon>
        <taxon>Ancylostomatidae</taxon>
        <taxon>Ancylostomatinae</taxon>
        <taxon>Ancylostoma</taxon>
    </lineage>
</organism>
<dbReference type="Proteomes" id="UP000024635">
    <property type="component" value="Unassembled WGS sequence"/>
</dbReference>
<evidence type="ECO:0000313" key="1">
    <source>
        <dbReference type="EMBL" id="EYB86874.1"/>
    </source>
</evidence>
<gene>
    <name evidence="1" type="primary">Acey_s0272.g947</name>
    <name evidence="1" type="ORF">Y032_0272g947</name>
</gene>
<comment type="caution">
    <text evidence="1">The sequence shown here is derived from an EMBL/GenBank/DDBJ whole genome shotgun (WGS) entry which is preliminary data.</text>
</comment>
<evidence type="ECO:0000313" key="2">
    <source>
        <dbReference type="Proteomes" id="UP000024635"/>
    </source>
</evidence>
<proteinExistence type="predicted"/>
<sequence length="124" mass="14061">MPTMDTKRCRYSESGHAIQMFLDPNTECTPGFPRNRLYVRLCRTPNCVICSFGREEDCMVSSVVYLITCQACGNQYIGETGRPLCIRVKEDLDGMTRSRISTPLGVYRRHSHECSFAVAVTILK</sequence>
<name>A0A016S9C5_9BILA</name>
<accession>A0A016S9C5</accession>
<keyword evidence="2" id="KW-1185">Reference proteome</keyword>
<reference evidence="2" key="1">
    <citation type="journal article" date="2015" name="Nat. Genet.">
        <title>The genome and transcriptome of the zoonotic hookworm Ancylostoma ceylanicum identify infection-specific gene families.</title>
        <authorList>
            <person name="Schwarz E.M."/>
            <person name="Hu Y."/>
            <person name="Antoshechkin I."/>
            <person name="Miller M.M."/>
            <person name="Sternberg P.W."/>
            <person name="Aroian R.V."/>
        </authorList>
    </citation>
    <scope>NUCLEOTIDE SEQUENCE</scope>
    <source>
        <strain evidence="2">HY135</strain>
    </source>
</reference>
<dbReference type="AlphaFoldDB" id="A0A016S9C5"/>